<evidence type="ECO:0000313" key="1">
    <source>
        <dbReference type="EMBL" id="EFN62218.1"/>
    </source>
</evidence>
<dbReference type="Proteomes" id="UP000000311">
    <property type="component" value="Unassembled WGS sequence"/>
</dbReference>
<keyword evidence="2" id="KW-1185">Reference proteome</keyword>
<dbReference type="EMBL" id="GL443287">
    <property type="protein sequence ID" value="EFN62218.1"/>
    <property type="molecule type" value="Genomic_DNA"/>
</dbReference>
<name>E2AWH3_CAMFO</name>
<accession>E2AWH3</accession>
<reference evidence="1 2" key="1">
    <citation type="journal article" date="2010" name="Science">
        <title>Genomic comparison of the ants Camponotus floridanus and Harpegnathos saltator.</title>
        <authorList>
            <person name="Bonasio R."/>
            <person name="Zhang G."/>
            <person name="Ye C."/>
            <person name="Mutti N.S."/>
            <person name="Fang X."/>
            <person name="Qin N."/>
            <person name="Donahue G."/>
            <person name="Yang P."/>
            <person name="Li Q."/>
            <person name="Li C."/>
            <person name="Zhang P."/>
            <person name="Huang Z."/>
            <person name="Berger S.L."/>
            <person name="Reinberg D."/>
            <person name="Wang J."/>
            <person name="Liebig J."/>
        </authorList>
    </citation>
    <scope>NUCLEOTIDE SEQUENCE [LARGE SCALE GENOMIC DNA]</scope>
    <source>
        <strain evidence="2">C129</strain>
    </source>
</reference>
<sequence>MIWQTKKKRKSVTDVQRCGLRIYDAGARDHEAKKILMTHENISDDTDIIRKPMDIQTELIFSRDSVGEIRCSPLERSVYIHRPEKYKKMVHINNFRFIRQACCHCYFSLKSRMQREAGKPRWSTVIDLLLESDHFDVTR</sequence>
<evidence type="ECO:0000313" key="2">
    <source>
        <dbReference type="Proteomes" id="UP000000311"/>
    </source>
</evidence>
<organism evidence="2">
    <name type="scientific">Camponotus floridanus</name>
    <name type="common">Florida carpenter ant</name>
    <dbReference type="NCBI Taxonomy" id="104421"/>
    <lineage>
        <taxon>Eukaryota</taxon>
        <taxon>Metazoa</taxon>
        <taxon>Ecdysozoa</taxon>
        <taxon>Arthropoda</taxon>
        <taxon>Hexapoda</taxon>
        <taxon>Insecta</taxon>
        <taxon>Pterygota</taxon>
        <taxon>Neoptera</taxon>
        <taxon>Endopterygota</taxon>
        <taxon>Hymenoptera</taxon>
        <taxon>Apocrita</taxon>
        <taxon>Aculeata</taxon>
        <taxon>Formicoidea</taxon>
        <taxon>Formicidae</taxon>
        <taxon>Formicinae</taxon>
        <taxon>Camponotus</taxon>
    </lineage>
</organism>
<gene>
    <name evidence="1" type="ORF">EAG_10620</name>
</gene>
<proteinExistence type="predicted"/>
<dbReference type="InParanoid" id="E2AWH3"/>
<protein>
    <submittedName>
        <fullName evidence="1">Uncharacterized protein</fullName>
    </submittedName>
</protein>
<dbReference type="AlphaFoldDB" id="E2AWH3"/>